<proteinExistence type="predicted"/>
<sequence length="346" mass="35907">MSGRSGWSDREGKGEEGVGSDHGPGADHAPGEERGRAAWTADESVTPPPWASAQTRSTPLPPPWASAETSTAMVPPAPGGADVPPPPQPWATAHASAGGPPAPAPVPLPSYAPVPAPRRIQGGRLIALIVAMVLVGAGSGFGVWYLGRDRGGSGSPSASAPATDVTVTAPTSSVGTTPPPSPSSTPSASGGAPAGYRLVHDPVGYTLAVPEGWTRRQKQGEKETVVFYDSPSDGRQLQIFELSETTVTESLDLAENDPGYGYSREPGYRALARRSGDTWAELSYRYDDRDKGARRVVDHRFQAADGTLYAIRSSGPERLSDDRVRAPLTTALAAFCATDASCAQGA</sequence>
<keyword evidence="2" id="KW-0472">Membrane</keyword>
<keyword evidence="2" id="KW-0812">Transmembrane</keyword>
<feature type="region of interest" description="Disordered" evidence="1">
    <location>
        <begin position="151"/>
        <end position="195"/>
    </location>
</feature>
<keyword evidence="4" id="KW-1185">Reference proteome</keyword>
<evidence type="ECO:0000313" key="4">
    <source>
        <dbReference type="Proteomes" id="UP000054241"/>
    </source>
</evidence>
<feature type="region of interest" description="Disordered" evidence="1">
    <location>
        <begin position="1"/>
        <end position="108"/>
    </location>
</feature>
<dbReference type="OrthoDB" id="4335221at2"/>
<keyword evidence="2" id="KW-1133">Transmembrane helix</keyword>
<feature type="compositionally biased region" description="Low complexity" evidence="1">
    <location>
        <begin position="90"/>
        <end position="99"/>
    </location>
</feature>
<dbReference type="EMBL" id="LMWL01000016">
    <property type="protein sequence ID" value="KUM96720.1"/>
    <property type="molecule type" value="Genomic_DNA"/>
</dbReference>
<evidence type="ECO:0000313" key="3">
    <source>
        <dbReference type="EMBL" id="KUM96720.1"/>
    </source>
</evidence>
<comment type="caution">
    <text evidence="3">The sequence shown here is derived from an EMBL/GenBank/DDBJ whole genome shotgun (WGS) entry which is preliminary data.</text>
</comment>
<dbReference type="Proteomes" id="UP000054241">
    <property type="component" value="Unassembled WGS sequence"/>
</dbReference>
<feature type="transmembrane region" description="Helical" evidence="2">
    <location>
        <begin position="125"/>
        <end position="147"/>
    </location>
</feature>
<feature type="compositionally biased region" description="Low complexity" evidence="1">
    <location>
        <begin position="184"/>
        <end position="195"/>
    </location>
</feature>
<evidence type="ECO:0008006" key="5">
    <source>
        <dbReference type="Google" id="ProtNLM"/>
    </source>
</evidence>
<accession>A0A101NNW6</accession>
<dbReference type="STRING" id="67285.AQI88_11360"/>
<feature type="compositionally biased region" description="Basic and acidic residues" evidence="1">
    <location>
        <begin position="7"/>
        <end position="16"/>
    </location>
</feature>
<name>A0A101NNW6_9ACTN</name>
<dbReference type="AlphaFoldDB" id="A0A101NNW6"/>
<protein>
    <recommendedName>
        <fullName evidence="5">Serine/arginine repetitive matrix protein 2</fullName>
    </recommendedName>
</protein>
<evidence type="ECO:0000256" key="2">
    <source>
        <dbReference type="SAM" id="Phobius"/>
    </source>
</evidence>
<feature type="compositionally biased region" description="Pro residues" evidence="1">
    <location>
        <begin position="75"/>
        <end position="89"/>
    </location>
</feature>
<dbReference type="RefSeq" id="WP_066995972.1">
    <property type="nucleotide sequence ID" value="NZ_BNDU01000006.1"/>
</dbReference>
<organism evidence="3 4">
    <name type="scientific">Streptomyces cellostaticus</name>
    <dbReference type="NCBI Taxonomy" id="67285"/>
    <lineage>
        <taxon>Bacteria</taxon>
        <taxon>Bacillati</taxon>
        <taxon>Actinomycetota</taxon>
        <taxon>Actinomycetes</taxon>
        <taxon>Kitasatosporales</taxon>
        <taxon>Streptomycetaceae</taxon>
        <taxon>Streptomyces</taxon>
    </lineage>
</organism>
<reference evidence="3 4" key="1">
    <citation type="submission" date="2015-10" db="EMBL/GenBank/DDBJ databases">
        <title>Draft genome sequence of Streptomyces cellostaticus DSM 40189, type strain for the species Streptomyces cellostaticus.</title>
        <authorList>
            <person name="Ruckert C."/>
            <person name="Winkler A."/>
            <person name="Kalinowski J."/>
            <person name="Kampfer P."/>
            <person name="Glaeser S."/>
        </authorList>
    </citation>
    <scope>NUCLEOTIDE SEQUENCE [LARGE SCALE GENOMIC DNA]</scope>
    <source>
        <strain evidence="3 4">DSM 40189</strain>
    </source>
</reference>
<evidence type="ECO:0000256" key="1">
    <source>
        <dbReference type="SAM" id="MobiDB-lite"/>
    </source>
</evidence>
<feature type="compositionally biased region" description="Low complexity" evidence="1">
    <location>
        <begin position="155"/>
        <end position="176"/>
    </location>
</feature>
<gene>
    <name evidence="3" type="ORF">AQI88_11360</name>
</gene>